<organism evidence="1 2">
    <name type="scientific">Persephonella hydrogeniphila</name>
    <dbReference type="NCBI Taxonomy" id="198703"/>
    <lineage>
        <taxon>Bacteria</taxon>
        <taxon>Pseudomonadati</taxon>
        <taxon>Aquificota</taxon>
        <taxon>Aquificia</taxon>
        <taxon>Aquificales</taxon>
        <taxon>Hydrogenothermaceae</taxon>
        <taxon>Persephonella</taxon>
    </lineage>
</organism>
<evidence type="ECO:0000313" key="1">
    <source>
        <dbReference type="EMBL" id="SNZ07930.1"/>
    </source>
</evidence>
<gene>
    <name evidence="1" type="ORF">SAMN06265182_1096</name>
</gene>
<evidence type="ECO:0000313" key="2">
    <source>
        <dbReference type="Proteomes" id="UP000219036"/>
    </source>
</evidence>
<dbReference type="Gene3D" id="2.60.40.3110">
    <property type="match status" value="1"/>
</dbReference>
<dbReference type="Pfam" id="PF00577">
    <property type="entry name" value="Usher"/>
    <property type="match status" value="1"/>
</dbReference>
<dbReference type="AlphaFoldDB" id="A0A285NEQ5"/>
<dbReference type="GO" id="GO:0009279">
    <property type="term" value="C:cell outer membrane"/>
    <property type="evidence" value="ECO:0007669"/>
    <property type="project" value="TreeGrafter"/>
</dbReference>
<dbReference type="PANTHER" id="PTHR30451:SF5">
    <property type="entry name" value="SLR0019 PROTEIN"/>
    <property type="match status" value="1"/>
</dbReference>
<dbReference type="PANTHER" id="PTHR30451">
    <property type="entry name" value="OUTER MEMBRANE USHER PROTEIN"/>
    <property type="match status" value="1"/>
</dbReference>
<dbReference type="InterPro" id="IPR042186">
    <property type="entry name" value="FimD_plug_dom"/>
</dbReference>
<dbReference type="GO" id="GO:0015473">
    <property type="term" value="F:fimbrial usher porin activity"/>
    <property type="evidence" value="ECO:0007669"/>
    <property type="project" value="InterPro"/>
</dbReference>
<proteinExistence type="predicted"/>
<sequence length="786" mass="90632">MPEEFEKLIKNQVYVCVSCIKGIKTDINYSLLTANITVPPEYFVEKKIEMKREKTKPVESKGWFVGYDTLYSKYSENQQIRTYIDFNYFFSNKVLFTDFLHYYSDEENRLIRSNTTLRIDDIENIRKIEIGDIYSQNSIWNYYLRVGGIRVGTDYNLRPDIITYPLPDFAGKVAAPSSVDIFVNNAKVFSQDLKPGPFEIRDIPVVTPEGNVKVIIKDVLGREKVIEIPYFTSKNLLKEGLSEYSVTTGFLRKNYLKKDFDYSKFVTSGSYRKGITNRLTVGFDSYLQGMDGLNAGVTINYLLNRFGLFSPTLSLSRSQNGTGFQYGLEYSKNFTFLRVRLAGIKSSDKFFQPNSVFGSPKDYYNALIGLNLSKFGFINFSYIKRTYFDSPESTNINLSYTKNLFNRINISMAYNIYKSNITNRSFRGSISIPLGNKYSSSLTFQKNKDQKKYTFNFSKQYDPAEKLFYRGRFDRTDSYNNLYGEVGLNTEYTSLYSQISYITGNGNSLDYRLGAQGSLIYIDGNFFLRKAVQNSFGIVKIEPPVENAEVIANNKPVGKTDKNGTLFLPSLYPYYPNEIKINPASLDMKTYIDKNILSFIPYKDHGYIIKFRSKKINSVRLKILFPEGEFPEPGTSLYVDGKKVGVIGYKGKAFIENISEGEHTVTIDYGYSKCDFKINIGKEVLNKVVPFIGEYLCDLKDNRIIAKKEEKHTVQKIYIERTKPEKIEDILKKKTTTKKHTAKKEISKQKRLPKTENEVEISVKDYSLDSFDTFEEFLEFRESLRP</sequence>
<dbReference type="GO" id="GO:0009297">
    <property type="term" value="P:pilus assembly"/>
    <property type="evidence" value="ECO:0007669"/>
    <property type="project" value="InterPro"/>
</dbReference>
<reference evidence="2" key="1">
    <citation type="submission" date="2017-09" db="EMBL/GenBank/DDBJ databases">
        <authorList>
            <person name="Varghese N."/>
            <person name="Submissions S."/>
        </authorList>
    </citation>
    <scope>NUCLEOTIDE SEQUENCE [LARGE SCALE GENOMIC DNA]</scope>
    <source>
        <strain evidence="2">DSM 15103</strain>
    </source>
</reference>
<dbReference type="Gene3D" id="2.60.40.2610">
    <property type="entry name" value="Outer membrane usher protein FimD, plug domain"/>
    <property type="match status" value="1"/>
</dbReference>
<dbReference type="EMBL" id="OBEI01000003">
    <property type="protein sequence ID" value="SNZ07930.1"/>
    <property type="molecule type" value="Genomic_DNA"/>
</dbReference>
<name>A0A285NEQ5_9AQUI</name>
<dbReference type="Proteomes" id="UP000219036">
    <property type="component" value="Unassembled WGS sequence"/>
</dbReference>
<keyword evidence="2" id="KW-1185">Reference proteome</keyword>
<accession>A0A285NEQ5</accession>
<dbReference type="InterPro" id="IPR000015">
    <property type="entry name" value="Fimb_usher"/>
</dbReference>
<protein>
    <submittedName>
        <fullName evidence="1">Outer membrane usher protein</fullName>
    </submittedName>
</protein>